<protein>
    <submittedName>
        <fullName evidence="1">Alpha/beta-hydrolase</fullName>
    </submittedName>
</protein>
<comment type="caution">
    <text evidence="1">The sequence shown here is derived from an EMBL/GenBank/DDBJ whole genome shotgun (WGS) entry which is preliminary data.</text>
</comment>
<keyword evidence="2" id="KW-1185">Reference proteome</keyword>
<dbReference type="Proteomes" id="UP000814033">
    <property type="component" value="Unassembled WGS sequence"/>
</dbReference>
<dbReference type="EMBL" id="MU275853">
    <property type="protein sequence ID" value="KAI0051359.1"/>
    <property type="molecule type" value="Genomic_DNA"/>
</dbReference>
<organism evidence="1 2">
    <name type="scientific">Auriscalpium vulgare</name>
    <dbReference type="NCBI Taxonomy" id="40419"/>
    <lineage>
        <taxon>Eukaryota</taxon>
        <taxon>Fungi</taxon>
        <taxon>Dikarya</taxon>
        <taxon>Basidiomycota</taxon>
        <taxon>Agaricomycotina</taxon>
        <taxon>Agaricomycetes</taxon>
        <taxon>Russulales</taxon>
        <taxon>Auriscalpiaceae</taxon>
        <taxon>Auriscalpium</taxon>
    </lineage>
</organism>
<name>A0ACB8S510_9AGAM</name>
<gene>
    <name evidence="1" type="ORF">FA95DRAFT_1485604</name>
</gene>
<sequence>MLLHDKGLRLVAVLSFWSLLFSPLAAAAPSANASSTAATSGKSSGSSTPSTTAPASSSSSPSANATSSAASASSSASVPFPIAPPLKPGQLPNSFPSNPNVTDPNANFSSEWQDDFRVTLGLPNITFPLSGNFAGNLPNGPMLLHPDLSISQNPKSLTNMLDIFWIDQPVGSGYSTADSDGYAKDEDDVAADFLGFLTNLVKVFPSLSTRPLFLAGEDYAGVFIPYIAQALLAAPSPPVVLKKIAIGNGPFSGFSVGPHLGTVSILESFPQLIKFDQNVFQAFQSKSHLCDFDVNVTYPQENALPSFPPQPKLSSIWSTVSGKQAEVVGLLDRRAPPTAKRQSASVSNTLDPFYGCSLFDEMVDYAANFSFPWTPGTFDMYDVPNVVQPPVVIDGEVYFNSQQVRTGLHAPFSKNWTSVSAYPFGSTTNFCTAPFRCAPATFFNDLISSASAKGVEIVLYAGSNNAVANHHTLELLIQNATFGGTRGFTRKPATPWQDDNAQTAGVVHQERGLLYALFDNVGGLTPFSAPNAAYVFYRDFVVNANATGSLTTTSSNKPAVLGGEDAARADDQPRVASALTLAQSTVLAPPATLAAWESFLATAAPAGPTSAATSGAAAGARARGWGVLLGVLGVYMWAW</sequence>
<accession>A0ACB8S510</accession>
<evidence type="ECO:0000313" key="2">
    <source>
        <dbReference type="Proteomes" id="UP000814033"/>
    </source>
</evidence>
<proteinExistence type="predicted"/>
<evidence type="ECO:0000313" key="1">
    <source>
        <dbReference type="EMBL" id="KAI0051359.1"/>
    </source>
</evidence>
<reference evidence="1" key="1">
    <citation type="submission" date="2021-02" db="EMBL/GenBank/DDBJ databases">
        <authorList>
            <consortium name="DOE Joint Genome Institute"/>
            <person name="Ahrendt S."/>
            <person name="Looney B.P."/>
            <person name="Miyauchi S."/>
            <person name="Morin E."/>
            <person name="Drula E."/>
            <person name="Courty P.E."/>
            <person name="Chicoki N."/>
            <person name="Fauchery L."/>
            <person name="Kohler A."/>
            <person name="Kuo A."/>
            <person name="Labutti K."/>
            <person name="Pangilinan J."/>
            <person name="Lipzen A."/>
            <person name="Riley R."/>
            <person name="Andreopoulos W."/>
            <person name="He G."/>
            <person name="Johnson J."/>
            <person name="Barry K.W."/>
            <person name="Grigoriev I.V."/>
            <person name="Nagy L."/>
            <person name="Hibbett D."/>
            <person name="Henrissat B."/>
            <person name="Matheny P.B."/>
            <person name="Labbe J."/>
            <person name="Martin F."/>
        </authorList>
    </citation>
    <scope>NUCLEOTIDE SEQUENCE</scope>
    <source>
        <strain evidence="1">FP105234-sp</strain>
    </source>
</reference>
<reference evidence="1" key="2">
    <citation type="journal article" date="2022" name="New Phytol.">
        <title>Evolutionary transition to the ectomycorrhizal habit in the genomes of a hyperdiverse lineage of mushroom-forming fungi.</title>
        <authorList>
            <person name="Looney B."/>
            <person name="Miyauchi S."/>
            <person name="Morin E."/>
            <person name="Drula E."/>
            <person name="Courty P.E."/>
            <person name="Kohler A."/>
            <person name="Kuo A."/>
            <person name="LaButti K."/>
            <person name="Pangilinan J."/>
            <person name="Lipzen A."/>
            <person name="Riley R."/>
            <person name="Andreopoulos W."/>
            <person name="He G."/>
            <person name="Johnson J."/>
            <person name="Nolan M."/>
            <person name="Tritt A."/>
            <person name="Barry K.W."/>
            <person name="Grigoriev I.V."/>
            <person name="Nagy L.G."/>
            <person name="Hibbett D."/>
            <person name="Henrissat B."/>
            <person name="Matheny P.B."/>
            <person name="Labbe J."/>
            <person name="Martin F.M."/>
        </authorList>
    </citation>
    <scope>NUCLEOTIDE SEQUENCE</scope>
    <source>
        <strain evidence="1">FP105234-sp</strain>
    </source>
</reference>